<proteinExistence type="predicted"/>
<dbReference type="Pfam" id="PF14622">
    <property type="entry name" value="Ribonucleas_3_3"/>
    <property type="match status" value="1"/>
</dbReference>
<dbReference type="SUPFAM" id="SSF69065">
    <property type="entry name" value="RNase III domain-like"/>
    <property type="match status" value="1"/>
</dbReference>
<accession>A0AAJ8C145</accession>
<dbReference type="InterPro" id="IPR036389">
    <property type="entry name" value="RNase_III_sf"/>
</dbReference>
<dbReference type="GO" id="GO:0005840">
    <property type="term" value="C:ribosome"/>
    <property type="evidence" value="ECO:0007669"/>
    <property type="project" value="UniProtKB-KW"/>
</dbReference>
<sequence length="339" mass="37563">MASVLSTRAVRTASCSACRSLARPNSIAAGLLPRRGLSTATEDAAVNHADKPRWSYTPPRAKAPFSLRLNSNRPEFPVNSDPKVLDRFYILMLGNDGDKMLSEETKWLAVTHKSFDQGRRGFNDRLAFLGKRIVQLQASLALVQSPSNAANSATPDAYGRVPFTHPALDSLDNLDYNTKSFLTSKTKLSELAHKYDMQRVVRWCPRKPNNLESSGMDLVLAHTMYAVIGAISLEKGNAVANKVARAFSRRYFLFLFSPSPCFFVPWMFCISKSMYGSSDTARVTVKAEHPRWPHHQSVSHDIRSIPASSQARRPRPPLLLLPVSSPAPVFTDSPVECSS</sequence>
<dbReference type="Gene3D" id="1.10.1520.10">
    <property type="entry name" value="Ribonuclease III domain"/>
    <property type="match status" value="1"/>
</dbReference>
<dbReference type="InterPro" id="IPR000999">
    <property type="entry name" value="RNase_III_dom"/>
</dbReference>
<gene>
    <name evidence="3" type="ORF">An07g03190</name>
</gene>
<dbReference type="FunFam" id="1.10.1520.10:FF:000018">
    <property type="entry name" value="RNase III domain protein"/>
    <property type="match status" value="1"/>
</dbReference>
<feature type="domain" description="RNase III" evidence="2">
    <location>
        <begin position="103"/>
        <end position="245"/>
    </location>
</feature>
<keyword evidence="3" id="KW-0689">Ribosomal protein</keyword>
<protein>
    <submittedName>
        <fullName evidence="3">Mitochondrial 54S ribosomal protein mL57</fullName>
    </submittedName>
</protein>
<keyword evidence="3" id="KW-0687">Ribonucleoprotein</keyword>
<dbReference type="InterPro" id="IPR040030">
    <property type="entry name" value="Ribosomal_mL57"/>
</dbReference>
<organism evidence="3">
    <name type="scientific">Aspergillus niger</name>
    <dbReference type="NCBI Taxonomy" id="5061"/>
    <lineage>
        <taxon>Eukaryota</taxon>
        <taxon>Fungi</taxon>
        <taxon>Dikarya</taxon>
        <taxon>Ascomycota</taxon>
        <taxon>Pezizomycotina</taxon>
        <taxon>Eurotiomycetes</taxon>
        <taxon>Eurotiomycetidae</taxon>
        <taxon>Eurotiales</taxon>
        <taxon>Aspergillaceae</taxon>
        <taxon>Aspergillus</taxon>
        <taxon>Aspergillus subgen. Circumdati</taxon>
    </lineage>
</organism>
<dbReference type="GeneID" id="4981586"/>
<feature type="region of interest" description="Disordered" evidence="1">
    <location>
        <begin position="290"/>
        <end position="313"/>
    </location>
</feature>
<reference evidence="3" key="2">
    <citation type="submission" date="2025-08" db="UniProtKB">
        <authorList>
            <consortium name="RefSeq"/>
        </authorList>
    </citation>
    <scope>IDENTIFICATION</scope>
</reference>
<reference evidence="3" key="1">
    <citation type="submission" date="2025-02" db="EMBL/GenBank/DDBJ databases">
        <authorList>
            <consortium name="NCBI Genome Project"/>
        </authorList>
    </citation>
    <scope>NUCLEOTIDE SEQUENCE</scope>
</reference>
<name>A0AAJ8C145_ASPNG</name>
<dbReference type="AlphaFoldDB" id="A0AAJ8C145"/>
<evidence type="ECO:0000313" key="3">
    <source>
        <dbReference type="RefSeq" id="XP_059606658.1"/>
    </source>
</evidence>
<dbReference type="CDD" id="cd00593">
    <property type="entry name" value="RIBOc"/>
    <property type="match status" value="1"/>
</dbReference>
<dbReference type="PANTHER" id="PTHR28160">
    <property type="entry name" value="54S RIBOSOMAL PROTEIN L15, MITOCHONDRIAL"/>
    <property type="match status" value="1"/>
</dbReference>
<evidence type="ECO:0000256" key="1">
    <source>
        <dbReference type="SAM" id="MobiDB-lite"/>
    </source>
</evidence>
<dbReference type="RefSeq" id="XP_059606658.1">
    <property type="nucleotide sequence ID" value="XM_059748335.1"/>
</dbReference>
<dbReference type="KEGG" id="ang:An07g03190"/>
<dbReference type="PANTHER" id="PTHR28160:SF1">
    <property type="entry name" value="LARGE RIBOSOMAL SUBUNIT PROTEIN ML57"/>
    <property type="match status" value="1"/>
</dbReference>
<evidence type="ECO:0000259" key="2">
    <source>
        <dbReference type="Pfam" id="PF14622"/>
    </source>
</evidence>